<dbReference type="RefSeq" id="WP_050126486.1">
    <property type="nucleotide sequence ID" value="NZ_CQEM01000017.1"/>
</dbReference>
<organism evidence="2 3">
    <name type="scientific">Yersinia aleksiciae</name>
    <dbReference type="NCBI Taxonomy" id="263819"/>
    <lineage>
        <taxon>Bacteria</taxon>
        <taxon>Pseudomonadati</taxon>
        <taxon>Pseudomonadota</taxon>
        <taxon>Gammaproteobacteria</taxon>
        <taxon>Enterobacterales</taxon>
        <taxon>Yersiniaceae</taxon>
        <taxon>Yersinia</taxon>
    </lineage>
</organism>
<feature type="transmembrane region" description="Helical" evidence="1">
    <location>
        <begin position="52"/>
        <end position="68"/>
    </location>
</feature>
<evidence type="ECO:0000313" key="2">
    <source>
        <dbReference type="EMBL" id="CNL61577.1"/>
    </source>
</evidence>
<reference evidence="3" key="1">
    <citation type="submission" date="2015-03" db="EMBL/GenBank/DDBJ databases">
        <authorList>
            <consortium name="Pathogen Informatics"/>
        </authorList>
    </citation>
    <scope>NUCLEOTIDE SEQUENCE [LARGE SCALE GENOMIC DNA]</scope>
    <source>
        <strain evidence="3">IP27925</strain>
    </source>
</reference>
<keyword evidence="1" id="KW-0812">Transmembrane</keyword>
<gene>
    <name evidence="2" type="ORF">ERS008460_03343</name>
</gene>
<name>A0A0T9UQI5_YERAE</name>
<evidence type="ECO:0000256" key="1">
    <source>
        <dbReference type="SAM" id="Phobius"/>
    </source>
</evidence>
<keyword evidence="1" id="KW-0472">Membrane</keyword>
<protein>
    <submittedName>
        <fullName evidence="2">Uncharacterized protein</fullName>
    </submittedName>
</protein>
<dbReference type="EMBL" id="CQEM01000017">
    <property type="protein sequence ID" value="CNL61577.1"/>
    <property type="molecule type" value="Genomic_DNA"/>
</dbReference>
<proteinExistence type="predicted"/>
<keyword evidence="1" id="KW-1133">Transmembrane helix</keyword>
<sequence>MADKDNNTNGAGLINFDGISINTSTHIIAVSQDKLLRILDKYTDKVKKQKQWITPLSIAFTLLISLLTSDFKDFIGITAAVWKTTFIIIFLICTFRTGYLFFNKETPPNVDDLVDEIKELK</sequence>
<feature type="transmembrane region" description="Helical" evidence="1">
    <location>
        <begin position="74"/>
        <end position="95"/>
    </location>
</feature>
<dbReference type="Proteomes" id="UP000040088">
    <property type="component" value="Unassembled WGS sequence"/>
</dbReference>
<dbReference type="AlphaFoldDB" id="A0A0T9UQI5"/>
<accession>A0A0T9UQI5</accession>
<evidence type="ECO:0000313" key="3">
    <source>
        <dbReference type="Proteomes" id="UP000040088"/>
    </source>
</evidence>